<feature type="region of interest" description="Disordered" evidence="1">
    <location>
        <begin position="215"/>
        <end position="254"/>
    </location>
</feature>
<sequence length="254" mass="28505">MSKKRRKKSKSKTRLRRLASSHGIDHTGFGSTPSILELGVARRPYESSTFRDDPSVPSTSRTLDGHFSRTIANTAGDLTSTSPTAHQSHYRGVADQIERNPKHKSARNRLQAHRDQRCRLNRLQTIGNTCFINSAIRCLEYITRKVVLHNDNHRNRDDNNARVSAAAEVAPAAKLDRVNSRRRTPIADRAAHVQRQPQFVKLVTGGTVRVYERAARNTSGVQRAPRSSQGYIHPARPAARVESGRELAGQRPRR</sequence>
<proteinExistence type="predicted"/>
<dbReference type="AlphaFoldDB" id="A0AA40GGL1"/>
<evidence type="ECO:0000313" key="3">
    <source>
        <dbReference type="Proteomes" id="UP001177670"/>
    </source>
</evidence>
<gene>
    <name evidence="2" type="ORF">K0M31_001807</name>
</gene>
<feature type="compositionally biased region" description="Basic residues" evidence="1">
    <location>
        <begin position="1"/>
        <end position="19"/>
    </location>
</feature>
<reference evidence="2" key="1">
    <citation type="submission" date="2021-10" db="EMBL/GenBank/DDBJ databases">
        <title>Melipona bicolor Genome sequencing and assembly.</title>
        <authorList>
            <person name="Araujo N.S."/>
            <person name="Arias M.C."/>
        </authorList>
    </citation>
    <scope>NUCLEOTIDE SEQUENCE</scope>
    <source>
        <strain evidence="2">USP_2M_L1-L4_2017</strain>
        <tissue evidence="2">Whole body</tissue>
    </source>
</reference>
<dbReference type="EMBL" id="JAHYIQ010000001">
    <property type="protein sequence ID" value="KAK1137294.1"/>
    <property type="molecule type" value="Genomic_DNA"/>
</dbReference>
<keyword evidence="3" id="KW-1185">Reference proteome</keyword>
<feature type="region of interest" description="Disordered" evidence="1">
    <location>
        <begin position="1"/>
        <end position="33"/>
    </location>
</feature>
<evidence type="ECO:0000256" key="1">
    <source>
        <dbReference type="SAM" id="MobiDB-lite"/>
    </source>
</evidence>
<name>A0AA40GGL1_9HYME</name>
<accession>A0AA40GGL1</accession>
<protein>
    <submittedName>
        <fullName evidence="2">Uncharacterized protein</fullName>
    </submittedName>
</protein>
<dbReference type="Proteomes" id="UP001177670">
    <property type="component" value="Unassembled WGS sequence"/>
</dbReference>
<feature type="compositionally biased region" description="Polar residues" evidence="1">
    <location>
        <begin position="216"/>
        <end position="230"/>
    </location>
</feature>
<evidence type="ECO:0000313" key="2">
    <source>
        <dbReference type="EMBL" id="KAK1137294.1"/>
    </source>
</evidence>
<comment type="caution">
    <text evidence="2">The sequence shown here is derived from an EMBL/GenBank/DDBJ whole genome shotgun (WGS) entry which is preliminary data.</text>
</comment>
<organism evidence="2 3">
    <name type="scientific">Melipona bicolor</name>
    <dbReference type="NCBI Taxonomy" id="60889"/>
    <lineage>
        <taxon>Eukaryota</taxon>
        <taxon>Metazoa</taxon>
        <taxon>Ecdysozoa</taxon>
        <taxon>Arthropoda</taxon>
        <taxon>Hexapoda</taxon>
        <taxon>Insecta</taxon>
        <taxon>Pterygota</taxon>
        <taxon>Neoptera</taxon>
        <taxon>Endopterygota</taxon>
        <taxon>Hymenoptera</taxon>
        <taxon>Apocrita</taxon>
        <taxon>Aculeata</taxon>
        <taxon>Apoidea</taxon>
        <taxon>Anthophila</taxon>
        <taxon>Apidae</taxon>
        <taxon>Melipona</taxon>
    </lineage>
</organism>
<feature type="region of interest" description="Disordered" evidence="1">
    <location>
        <begin position="46"/>
        <end position="66"/>
    </location>
</feature>